<dbReference type="EMBL" id="JABAFD010000015">
    <property type="protein sequence ID" value="NME11018.1"/>
    <property type="molecule type" value="Genomic_DNA"/>
</dbReference>
<name>A0AA44IIL0_PARBF</name>
<gene>
    <name evidence="3" type="ORF">HF875_15910</name>
</gene>
<protein>
    <submittedName>
        <fullName evidence="3">Amidase</fullName>
        <ecNumber evidence="3">3.5.1.4</ecNumber>
    </submittedName>
</protein>
<evidence type="ECO:0000256" key="1">
    <source>
        <dbReference type="SAM" id="Phobius"/>
    </source>
</evidence>
<sequence length="543" mass="59889">MKKFLKYSLIVIVILIVVVAFNFQKIMVKFASFMIEDSVNKQVKMQYDEKKVTKSKNDININQFKAELDQMSDLKFKNIGDLISNSNIKDIQSLYDSKKLTCKELVIYYLKRIEKYDINKLNSIIELNPDVIKIAIEKDKGTRSGKLYGIPITLKANIGTSDKMHTTAGSYALKDSILDEDSFIVKKLREEGAIILGKTNLSEFANYMSTKSSSGYSALGGQTQNPYGKFDVGGSSSGSASSVASGFSVASIGTETAGSIIYPSSQNSVVGIKPSIGLVSRDRIVPIAESQDTAGVISKNVDDAALILNSIYGYDPNDKDTVESKNSDENYIKYLNEKSIKGMKIAILKPIAVRNSDLVFFDNIEKDLKNMGAKTHIVSFSNEVNNIKMSESLEAGFKFDIDKYLKTAKVNGVNSLKDIVDINKEDLENRAPYGQDLLEKSLSNKMSSEEYKNLVESNKNIASKEIDSILKNADVIVSLSNQAATAYAPAGYPALTVPAGYKSNGEPIGITFVGSKFEEGKLLKIANVYENNTKYRKDPNLKY</sequence>
<keyword evidence="3" id="KW-0378">Hydrolase</keyword>
<dbReference type="Pfam" id="PF01425">
    <property type="entry name" value="Amidase"/>
    <property type="match status" value="1"/>
</dbReference>
<feature type="transmembrane region" description="Helical" evidence="1">
    <location>
        <begin position="7"/>
        <end position="24"/>
    </location>
</feature>
<reference evidence="3 4" key="1">
    <citation type="submission" date="2020-04" db="EMBL/GenBank/DDBJ databases">
        <authorList>
            <person name="Hitch T.C.A."/>
            <person name="Wylensek D."/>
            <person name="Clavel T."/>
        </authorList>
    </citation>
    <scope>NUCLEOTIDE SEQUENCE [LARGE SCALE GENOMIC DNA]</scope>
    <source>
        <strain evidence="3 4">Med78_4-601-WT-2</strain>
    </source>
</reference>
<evidence type="ECO:0000259" key="2">
    <source>
        <dbReference type="Pfam" id="PF01425"/>
    </source>
</evidence>
<keyword evidence="1" id="KW-0472">Membrane</keyword>
<dbReference type="PANTHER" id="PTHR42678">
    <property type="entry name" value="AMIDASE"/>
    <property type="match status" value="1"/>
</dbReference>
<dbReference type="RefSeq" id="WP_168932727.1">
    <property type="nucleotide sequence ID" value="NZ_JABAFD010000015.1"/>
</dbReference>
<organism evidence="3 4">
    <name type="scientific">Paraclostridium bifermentans</name>
    <name type="common">Clostridium bifermentans</name>
    <dbReference type="NCBI Taxonomy" id="1490"/>
    <lineage>
        <taxon>Bacteria</taxon>
        <taxon>Bacillati</taxon>
        <taxon>Bacillota</taxon>
        <taxon>Clostridia</taxon>
        <taxon>Peptostreptococcales</taxon>
        <taxon>Peptostreptococcaceae</taxon>
        <taxon>Paraclostridium</taxon>
    </lineage>
</organism>
<comment type="caution">
    <text evidence="3">The sequence shown here is derived from an EMBL/GenBank/DDBJ whole genome shotgun (WGS) entry which is preliminary data.</text>
</comment>
<keyword evidence="1" id="KW-0812">Transmembrane</keyword>
<proteinExistence type="predicted"/>
<dbReference type="Gene3D" id="3.90.1300.10">
    <property type="entry name" value="Amidase signature (AS) domain"/>
    <property type="match status" value="1"/>
</dbReference>
<dbReference type="AlphaFoldDB" id="A0AA44IIL0"/>
<feature type="domain" description="Amidase" evidence="2">
    <location>
        <begin position="104"/>
        <end position="478"/>
    </location>
</feature>
<dbReference type="PANTHER" id="PTHR42678:SF34">
    <property type="entry name" value="OS04G0183300 PROTEIN"/>
    <property type="match status" value="1"/>
</dbReference>
<dbReference type="InterPro" id="IPR036928">
    <property type="entry name" value="AS_sf"/>
</dbReference>
<dbReference type="GO" id="GO:0004040">
    <property type="term" value="F:amidase activity"/>
    <property type="evidence" value="ECO:0007669"/>
    <property type="project" value="UniProtKB-EC"/>
</dbReference>
<dbReference type="InterPro" id="IPR023631">
    <property type="entry name" value="Amidase_dom"/>
</dbReference>
<dbReference type="SUPFAM" id="SSF75304">
    <property type="entry name" value="Amidase signature (AS) enzymes"/>
    <property type="match status" value="1"/>
</dbReference>
<keyword evidence="1" id="KW-1133">Transmembrane helix</keyword>
<dbReference type="EC" id="3.5.1.4" evidence="3"/>
<evidence type="ECO:0000313" key="3">
    <source>
        <dbReference type="EMBL" id="NME11018.1"/>
    </source>
</evidence>
<dbReference type="Proteomes" id="UP000573963">
    <property type="component" value="Unassembled WGS sequence"/>
</dbReference>
<evidence type="ECO:0000313" key="4">
    <source>
        <dbReference type="Proteomes" id="UP000573963"/>
    </source>
</evidence>
<accession>A0AA44IIL0</accession>